<evidence type="ECO:0000259" key="7">
    <source>
        <dbReference type="PROSITE" id="PS50850"/>
    </source>
</evidence>
<feature type="transmembrane region" description="Helical" evidence="6">
    <location>
        <begin position="332"/>
        <end position="353"/>
    </location>
</feature>
<dbReference type="EMBL" id="RSCE01000001">
    <property type="protein sequence ID" value="RSH87845.1"/>
    <property type="molecule type" value="Genomic_DNA"/>
</dbReference>
<reference evidence="8 9" key="1">
    <citation type="submission" date="2018-11" db="EMBL/GenBank/DDBJ databases">
        <title>Genome sequence of Apiotrichum porosum DSM 27194.</title>
        <authorList>
            <person name="Aliyu H."/>
            <person name="Gorte O."/>
            <person name="Ochsenreither K."/>
        </authorList>
    </citation>
    <scope>NUCLEOTIDE SEQUENCE [LARGE SCALE GENOMIC DNA]</scope>
    <source>
        <strain evidence="8 9">DSM 27194</strain>
    </source>
</reference>
<dbReference type="Proteomes" id="UP000279236">
    <property type="component" value="Unassembled WGS sequence"/>
</dbReference>
<feature type="transmembrane region" description="Helical" evidence="6">
    <location>
        <begin position="242"/>
        <end position="264"/>
    </location>
</feature>
<dbReference type="AlphaFoldDB" id="A0A427YA01"/>
<name>A0A427YA01_9TREE</name>
<dbReference type="GO" id="GO:0046943">
    <property type="term" value="F:carboxylic acid transmembrane transporter activity"/>
    <property type="evidence" value="ECO:0007669"/>
    <property type="project" value="TreeGrafter"/>
</dbReference>
<protein>
    <recommendedName>
        <fullName evidence="7">Major facilitator superfamily (MFS) profile domain-containing protein</fullName>
    </recommendedName>
</protein>
<keyword evidence="3 6" id="KW-1133">Transmembrane helix</keyword>
<feature type="transmembrane region" description="Helical" evidence="6">
    <location>
        <begin position="139"/>
        <end position="158"/>
    </location>
</feature>
<feature type="transmembrane region" description="Helical" evidence="6">
    <location>
        <begin position="427"/>
        <end position="451"/>
    </location>
</feature>
<dbReference type="STRING" id="105984.A0A427YA01"/>
<dbReference type="SUPFAM" id="SSF103473">
    <property type="entry name" value="MFS general substrate transporter"/>
    <property type="match status" value="1"/>
</dbReference>
<feature type="transmembrane region" description="Helical" evidence="6">
    <location>
        <begin position="362"/>
        <end position="384"/>
    </location>
</feature>
<dbReference type="OrthoDB" id="2261376at2759"/>
<dbReference type="InterPro" id="IPR005828">
    <property type="entry name" value="MFS_sugar_transport-like"/>
</dbReference>
<dbReference type="PANTHER" id="PTHR23508">
    <property type="entry name" value="CARBOXYLIC ACID TRANSPORTER PROTEIN HOMOLOG"/>
    <property type="match status" value="1"/>
</dbReference>
<keyword evidence="4 6" id="KW-0472">Membrane</keyword>
<evidence type="ECO:0000256" key="4">
    <source>
        <dbReference type="ARBA" id="ARBA00023136"/>
    </source>
</evidence>
<feature type="transmembrane region" description="Helical" evidence="6">
    <location>
        <begin position="294"/>
        <end position="312"/>
    </location>
</feature>
<feature type="transmembrane region" description="Helical" evidence="6">
    <location>
        <begin position="390"/>
        <end position="415"/>
    </location>
</feature>
<keyword evidence="9" id="KW-1185">Reference proteome</keyword>
<dbReference type="Pfam" id="PF00083">
    <property type="entry name" value="Sugar_tr"/>
    <property type="match status" value="2"/>
</dbReference>
<evidence type="ECO:0000256" key="5">
    <source>
        <dbReference type="SAM" id="MobiDB-lite"/>
    </source>
</evidence>
<feature type="domain" description="Major facilitator superfamily (MFS) profile" evidence="7">
    <location>
        <begin position="41"/>
        <end position="487"/>
    </location>
</feature>
<dbReference type="Gene3D" id="1.20.1250.20">
    <property type="entry name" value="MFS general substrate transporter like domains"/>
    <property type="match status" value="1"/>
</dbReference>
<evidence type="ECO:0000256" key="6">
    <source>
        <dbReference type="SAM" id="Phobius"/>
    </source>
</evidence>
<evidence type="ECO:0000313" key="8">
    <source>
        <dbReference type="EMBL" id="RSH87845.1"/>
    </source>
</evidence>
<feature type="region of interest" description="Disordered" evidence="5">
    <location>
        <begin position="1"/>
        <end position="30"/>
    </location>
</feature>
<organism evidence="8 9">
    <name type="scientific">Apiotrichum porosum</name>
    <dbReference type="NCBI Taxonomy" id="105984"/>
    <lineage>
        <taxon>Eukaryota</taxon>
        <taxon>Fungi</taxon>
        <taxon>Dikarya</taxon>
        <taxon>Basidiomycota</taxon>
        <taxon>Agaricomycotina</taxon>
        <taxon>Tremellomycetes</taxon>
        <taxon>Trichosporonales</taxon>
        <taxon>Trichosporonaceae</taxon>
        <taxon>Apiotrichum</taxon>
    </lineage>
</organism>
<sequence>MLGFFNKNKGQEPEVDDNVNGRDGDVNSVSSRRKKLGSTATIFAAGAALFSDGYANAVVSPVSTILAILYPDWMNSDLSQNRSLVGAMGFAGTELGRYRTAISQVDKWQVASLLTQYTTVVVGMITFGFVSDKLGRKPGMFLTTAIIFVFMILMACSAGPTPQVLINCLIAFRFFVGIGIGGEYPCGSTAAAESTENSGVKKNHQQRLFVWATHFMIDLGFPMAWFVALVLLWIFGMDHLRAVWRGALLFGAIPPLLLIFARMFMDEPEAYKKNAMKHVKIPYRLIIKRYWRKLAAVSFCWFIYDWITYPFGMYASDITSGAIGDNPTLYQTLAWSCLINFFYCPGAFVGAYFSDWLGPKRCFIFGLVMQAIFGFSLSGGYSYFKQHTAGFAIFYGIFLSFGEIGPGNNIGLFAAKAIGPTAVRAQLYSFAAASGKVGAFVGTYTFPYIIAHFPDGSQLRSTGIFYIGSGLALLSATVCFFFFPAIKADAMVDEDREFREFLVAHGIDISHMGMVDDPSGESAAEIAKADEKPYKETAAVVEVNDPSKN</sequence>
<dbReference type="PANTHER" id="PTHR23508:SF10">
    <property type="entry name" value="CARBOXYLIC ACID TRANSPORTER PROTEIN HOMOLOG"/>
    <property type="match status" value="1"/>
</dbReference>
<dbReference type="InterPro" id="IPR020846">
    <property type="entry name" value="MFS_dom"/>
</dbReference>
<evidence type="ECO:0000256" key="2">
    <source>
        <dbReference type="ARBA" id="ARBA00022692"/>
    </source>
</evidence>
<gene>
    <name evidence="8" type="ORF">EHS24_000363</name>
</gene>
<dbReference type="GO" id="GO:0005886">
    <property type="term" value="C:plasma membrane"/>
    <property type="evidence" value="ECO:0007669"/>
    <property type="project" value="TreeGrafter"/>
</dbReference>
<dbReference type="RefSeq" id="XP_028480053.1">
    <property type="nucleotide sequence ID" value="XM_028616196.1"/>
</dbReference>
<accession>A0A427YA01</accession>
<feature type="transmembrane region" description="Helical" evidence="6">
    <location>
        <begin position="463"/>
        <end position="486"/>
    </location>
</feature>
<dbReference type="InterPro" id="IPR036259">
    <property type="entry name" value="MFS_trans_sf"/>
</dbReference>
<proteinExistence type="predicted"/>
<comment type="caution">
    <text evidence="8">The sequence shown here is derived from an EMBL/GenBank/DDBJ whole genome shotgun (WGS) entry which is preliminary data.</text>
</comment>
<evidence type="ECO:0000256" key="3">
    <source>
        <dbReference type="ARBA" id="ARBA00022989"/>
    </source>
</evidence>
<feature type="transmembrane region" description="Helical" evidence="6">
    <location>
        <begin position="108"/>
        <end position="130"/>
    </location>
</feature>
<keyword evidence="2 6" id="KW-0812">Transmembrane</keyword>
<comment type="subcellular location">
    <subcellularLocation>
        <location evidence="1">Membrane</location>
        <topology evidence="1">Multi-pass membrane protein</topology>
    </subcellularLocation>
</comment>
<dbReference type="PROSITE" id="PS50850">
    <property type="entry name" value="MFS"/>
    <property type="match status" value="1"/>
</dbReference>
<evidence type="ECO:0000313" key="9">
    <source>
        <dbReference type="Proteomes" id="UP000279236"/>
    </source>
</evidence>
<evidence type="ECO:0000256" key="1">
    <source>
        <dbReference type="ARBA" id="ARBA00004141"/>
    </source>
</evidence>
<dbReference type="GeneID" id="39584906"/>
<feature type="transmembrane region" description="Helical" evidence="6">
    <location>
        <begin position="208"/>
        <end position="236"/>
    </location>
</feature>